<dbReference type="PANTHER" id="PTHR47561">
    <property type="entry name" value="POLYSACCHARIDE DEACETYLASE FAMILY PROTEIN (AFU_ORTHOLOGUE AFUA_6G05030)"/>
    <property type="match status" value="1"/>
</dbReference>
<dbReference type="CDD" id="cd10941">
    <property type="entry name" value="CE4_PuuE_HpPgdA_like_2"/>
    <property type="match status" value="1"/>
</dbReference>
<dbReference type="InterPro" id="IPR002509">
    <property type="entry name" value="NODB_dom"/>
</dbReference>
<protein>
    <recommendedName>
        <fullName evidence="3">Chitooligosaccharide deacetylase</fullName>
    </recommendedName>
    <alternativeName>
        <fullName evidence="4">Nodulation protein B</fullName>
    </alternativeName>
</protein>
<keyword evidence="7" id="KW-1185">Reference proteome</keyword>
<evidence type="ECO:0000256" key="4">
    <source>
        <dbReference type="ARBA" id="ARBA00032976"/>
    </source>
</evidence>
<dbReference type="Pfam" id="PF11959">
    <property type="entry name" value="DUF3473"/>
    <property type="match status" value="1"/>
</dbReference>
<dbReference type="InterPro" id="IPR022560">
    <property type="entry name" value="DUF3473"/>
</dbReference>
<evidence type="ECO:0000313" key="7">
    <source>
        <dbReference type="Proteomes" id="UP000595197"/>
    </source>
</evidence>
<dbReference type="InterPro" id="IPR045235">
    <property type="entry name" value="PuuE_HpPgdA-like"/>
</dbReference>
<dbReference type="PROSITE" id="PS51677">
    <property type="entry name" value="NODB"/>
    <property type="match status" value="1"/>
</dbReference>
<evidence type="ECO:0000259" key="5">
    <source>
        <dbReference type="PROSITE" id="PS51677"/>
    </source>
</evidence>
<accession>A0ABX7B2Z8</accession>
<feature type="domain" description="NodB homology" evidence="5">
    <location>
        <begin position="25"/>
        <end position="303"/>
    </location>
</feature>
<dbReference type="EMBL" id="CP067420">
    <property type="protein sequence ID" value="QQP88709.1"/>
    <property type="molecule type" value="Genomic_DNA"/>
</dbReference>
<dbReference type="InterPro" id="IPR014344">
    <property type="entry name" value="XrtA_polysacc_deacetyl"/>
</dbReference>
<dbReference type="Proteomes" id="UP000595197">
    <property type="component" value="Chromosome"/>
</dbReference>
<dbReference type="NCBIfam" id="TIGR03006">
    <property type="entry name" value="pepcterm_polyde"/>
    <property type="match status" value="1"/>
</dbReference>
<evidence type="ECO:0000256" key="2">
    <source>
        <dbReference type="ARBA" id="ARBA00010973"/>
    </source>
</evidence>
<evidence type="ECO:0000256" key="3">
    <source>
        <dbReference type="ARBA" id="ARBA00020071"/>
    </source>
</evidence>
<dbReference type="SUPFAM" id="SSF88713">
    <property type="entry name" value="Glycoside hydrolase/deacetylase"/>
    <property type="match status" value="1"/>
</dbReference>
<reference evidence="6" key="1">
    <citation type="submission" date="2021-02" db="EMBL/GenBank/DDBJ databases">
        <title>Skermanella TT6 skin isolate.</title>
        <authorList>
            <person name="Lee K."/>
            <person name="Ganzorig M."/>
        </authorList>
    </citation>
    <scope>NUCLEOTIDE SEQUENCE</scope>
    <source>
        <strain evidence="6">TT6</strain>
    </source>
</reference>
<dbReference type="Pfam" id="PF01522">
    <property type="entry name" value="Polysacc_deac_1"/>
    <property type="match status" value="1"/>
</dbReference>
<proteinExistence type="inferred from homology"/>
<comment type="similarity">
    <text evidence="2">Belongs to the polysaccharide deacetylase family.</text>
</comment>
<comment type="function">
    <text evidence="1">Is involved in generating a small heat-stable compound (Nod), an acylated oligomer of N-acetylglucosamine, that stimulates mitosis in various plant protoplasts.</text>
</comment>
<sequence>MTARDAAAPIVNAMSVDVEDYYQVSAFAGTVDRARWDGFPSRVGDNTRRILDLFAGAGVRATFFTLGCVARRDPSLVRAIADAGHEVASHGWEHRRVGEQTPAEFRADVSRTRKLLEDQSGRAVTGYRAASFSIDRGTWWAFDELAEAGYRYSSSIHPIRHDHYGVPDAPRFPFAPAAGRDLAEIPVGTVDLRGRRLSCAGGGFFRLLPYRWSSHAIGRVNRTEGQPVTFYFHPWEIDPGQPRIRPAPLRSRLRHYTNLSVMESKLKRLLSDFRWDRIDHVYRTTLSGKHNHGGEGGSASISA</sequence>
<dbReference type="RefSeq" id="WP_201073991.1">
    <property type="nucleotide sequence ID" value="NZ_CP067420.1"/>
</dbReference>
<dbReference type="InterPro" id="IPR011330">
    <property type="entry name" value="Glyco_hydro/deAcase_b/a-brl"/>
</dbReference>
<evidence type="ECO:0000256" key="1">
    <source>
        <dbReference type="ARBA" id="ARBA00003236"/>
    </source>
</evidence>
<organism evidence="6 7">
    <name type="scientific">Skermanella cutis</name>
    <dbReference type="NCBI Taxonomy" id="2775420"/>
    <lineage>
        <taxon>Bacteria</taxon>
        <taxon>Pseudomonadati</taxon>
        <taxon>Pseudomonadota</taxon>
        <taxon>Alphaproteobacteria</taxon>
        <taxon>Rhodospirillales</taxon>
        <taxon>Azospirillaceae</taxon>
        <taxon>Skermanella</taxon>
    </lineage>
</organism>
<evidence type="ECO:0000313" key="6">
    <source>
        <dbReference type="EMBL" id="QQP88709.1"/>
    </source>
</evidence>
<dbReference type="Gene3D" id="3.20.20.370">
    <property type="entry name" value="Glycoside hydrolase/deacetylase"/>
    <property type="match status" value="1"/>
</dbReference>
<dbReference type="PANTHER" id="PTHR47561:SF1">
    <property type="entry name" value="POLYSACCHARIDE DEACETYLASE FAMILY PROTEIN (AFU_ORTHOLOGUE AFUA_6G05030)"/>
    <property type="match status" value="1"/>
</dbReference>
<gene>
    <name evidence="6" type="ORF">IGS68_22245</name>
</gene>
<name>A0ABX7B2Z8_9PROT</name>